<evidence type="ECO:0000313" key="2">
    <source>
        <dbReference type="Proteomes" id="UP000235739"/>
    </source>
</evidence>
<dbReference type="Pfam" id="PF12787">
    <property type="entry name" value="EcsC"/>
    <property type="match status" value="1"/>
</dbReference>
<comment type="caution">
    <text evidence="1">The sequence shown here is derived from an EMBL/GenBank/DDBJ whole genome shotgun (WGS) entry which is preliminary data.</text>
</comment>
<reference evidence="1 2" key="1">
    <citation type="journal article" date="2017" name="Elife">
        <title>Extensive horizontal gene transfer in cheese-associated bacteria.</title>
        <authorList>
            <person name="Bonham K.S."/>
            <person name="Wolfe B.E."/>
            <person name="Dutton R.J."/>
        </authorList>
    </citation>
    <scope>NUCLEOTIDE SEQUENCE [LARGE SCALE GENOMIC DNA]</scope>
    <source>
        <strain evidence="1 2">JB182</strain>
    </source>
</reference>
<dbReference type="PANTHER" id="PTHR41260">
    <property type="entry name" value="PROTEIN ECSC"/>
    <property type="match status" value="1"/>
</dbReference>
<dbReference type="InterPro" id="IPR024787">
    <property type="entry name" value="EcsC"/>
</dbReference>
<sequence length="302" mass="32633">MKILNGIPGLDPNAVKEIGSNLQSTVGKVSRIGLSQKQVLKKHQKRSHDVTSFQEIRKLDLEKIDVVKGRAITYSYPASAALSGMATGFAITGTQALAVTTAGAGAAPGFALVSGAMAADAAAILSLSSRVTGHTALLYGYDPEEPVEKLYQLSVLNLATAGSQTAKTAAWQDISRLTQNLYRNKTWKELDKAVLSRVINSVAKKQGHEITKKTLGKVIPVVSIVTGGVLNWATLERISDIAELTYRRRFLLEKYPHLEVSDSIPDFINEDDGTVEDEAFSVVNLTEEILRSSAKDLPEENV</sequence>
<name>A0A2N7S1L1_9MICC</name>
<accession>A0A2N7S1L1</accession>
<gene>
    <name evidence="1" type="ORF">CIK84_13815</name>
</gene>
<organism evidence="1 2">
    <name type="scientific">Glutamicibacter arilaitensis</name>
    <dbReference type="NCBI Taxonomy" id="256701"/>
    <lineage>
        <taxon>Bacteria</taxon>
        <taxon>Bacillati</taxon>
        <taxon>Actinomycetota</taxon>
        <taxon>Actinomycetes</taxon>
        <taxon>Micrococcales</taxon>
        <taxon>Micrococcaceae</taxon>
        <taxon>Glutamicibacter</taxon>
    </lineage>
</organism>
<proteinExistence type="predicted"/>
<evidence type="ECO:0000313" key="1">
    <source>
        <dbReference type="EMBL" id="PMQ20038.1"/>
    </source>
</evidence>
<dbReference type="Proteomes" id="UP000235739">
    <property type="component" value="Unassembled WGS sequence"/>
</dbReference>
<evidence type="ECO:0008006" key="3">
    <source>
        <dbReference type="Google" id="ProtNLM"/>
    </source>
</evidence>
<dbReference type="EMBL" id="PNQX01000002">
    <property type="protein sequence ID" value="PMQ20038.1"/>
    <property type="molecule type" value="Genomic_DNA"/>
</dbReference>
<protein>
    <recommendedName>
        <fullName evidence="3">EcsC family protein</fullName>
    </recommendedName>
</protein>
<dbReference type="AlphaFoldDB" id="A0A2N7S1L1"/>
<dbReference type="PANTHER" id="PTHR41260:SF1">
    <property type="entry name" value="PROTEIN ECSC"/>
    <property type="match status" value="1"/>
</dbReference>